<keyword evidence="2" id="KW-0732">Signal</keyword>
<proteinExistence type="predicted"/>
<gene>
    <name evidence="3" type="ORF">BDW59DRAFT_162465</name>
</gene>
<organism evidence="3 4">
    <name type="scientific">Aspergillus cavernicola</name>
    <dbReference type="NCBI Taxonomy" id="176166"/>
    <lineage>
        <taxon>Eukaryota</taxon>
        <taxon>Fungi</taxon>
        <taxon>Dikarya</taxon>
        <taxon>Ascomycota</taxon>
        <taxon>Pezizomycotina</taxon>
        <taxon>Eurotiomycetes</taxon>
        <taxon>Eurotiomycetidae</taxon>
        <taxon>Eurotiales</taxon>
        <taxon>Aspergillaceae</taxon>
        <taxon>Aspergillus</taxon>
        <taxon>Aspergillus subgen. Nidulantes</taxon>
    </lineage>
</organism>
<dbReference type="EMBL" id="JBFXLS010000044">
    <property type="protein sequence ID" value="KAL2824360.1"/>
    <property type="molecule type" value="Genomic_DNA"/>
</dbReference>
<evidence type="ECO:0000313" key="3">
    <source>
        <dbReference type="EMBL" id="KAL2824360.1"/>
    </source>
</evidence>
<dbReference type="Proteomes" id="UP001610335">
    <property type="component" value="Unassembled WGS sequence"/>
</dbReference>
<reference evidence="3 4" key="1">
    <citation type="submission" date="2024-07" db="EMBL/GenBank/DDBJ databases">
        <title>Section-level genome sequencing and comparative genomics of Aspergillus sections Usti and Cavernicolus.</title>
        <authorList>
            <consortium name="Lawrence Berkeley National Laboratory"/>
            <person name="Nybo J.L."/>
            <person name="Vesth T.C."/>
            <person name="Theobald S."/>
            <person name="Frisvad J.C."/>
            <person name="Larsen T.O."/>
            <person name="Kjaerboelling I."/>
            <person name="Rothschild-Mancinelli K."/>
            <person name="Lyhne E.K."/>
            <person name="Kogle M.E."/>
            <person name="Barry K."/>
            <person name="Clum A."/>
            <person name="Na H."/>
            <person name="Ledsgaard L."/>
            <person name="Lin J."/>
            <person name="Lipzen A."/>
            <person name="Kuo A."/>
            <person name="Riley R."/>
            <person name="Mondo S."/>
            <person name="LaButti K."/>
            <person name="Haridas S."/>
            <person name="Pangalinan J."/>
            <person name="Salamov A.A."/>
            <person name="Simmons B.A."/>
            <person name="Magnuson J.K."/>
            <person name="Chen J."/>
            <person name="Drula E."/>
            <person name="Henrissat B."/>
            <person name="Wiebenga A."/>
            <person name="Lubbers R.J."/>
            <person name="Gomes A.C."/>
            <person name="Makela M.R."/>
            <person name="Stajich J."/>
            <person name="Grigoriev I.V."/>
            <person name="Mortensen U.H."/>
            <person name="De vries R.P."/>
            <person name="Baker S.E."/>
            <person name="Andersen M.R."/>
        </authorList>
    </citation>
    <scope>NUCLEOTIDE SEQUENCE [LARGE SCALE GENOMIC DNA]</scope>
    <source>
        <strain evidence="3 4">CBS 600.67</strain>
    </source>
</reference>
<keyword evidence="4" id="KW-1185">Reference proteome</keyword>
<feature type="signal peptide" evidence="2">
    <location>
        <begin position="1"/>
        <end position="21"/>
    </location>
</feature>
<name>A0ABR4I9E0_9EURO</name>
<feature type="compositionally biased region" description="Basic and acidic residues" evidence="1">
    <location>
        <begin position="69"/>
        <end position="80"/>
    </location>
</feature>
<comment type="caution">
    <text evidence="3">The sequence shown here is derived from an EMBL/GenBank/DDBJ whole genome shotgun (WGS) entry which is preliminary data.</text>
</comment>
<evidence type="ECO:0000313" key="4">
    <source>
        <dbReference type="Proteomes" id="UP001610335"/>
    </source>
</evidence>
<sequence>MFLSMALHAGLALLLLSPVYAFDPSITQAIDAYLADHPIVTRSASAASSETSSQYWPGLARMARLPQREEESLAGNDKRLAMSTSSDDPTCEGLKDDHASTCDFPLSKNNICIATQLPYCDED</sequence>
<feature type="chain" id="PRO_5045555292" evidence="2">
    <location>
        <begin position="22"/>
        <end position="123"/>
    </location>
</feature>
<evidence type="ECO:0000256" key="1">
    <source>
        <dbReference type="SAM" id="MobiDB-lite"/>
    </source>
</evidence>
<protein>
    <submittedName>
        <fullName evidence="3">Uncharacterized protein</fullName>
    </submittedName>
</protein>
<evidence type="ECO:0000256" key="2">
    <source>
        <dbReference type="SAM" id="SignalP"/>
    </source>
</evidence>
<accession>A0ABR4I9E0</accession>
<feature type="region of interest" description="Disordered" evidence="1">
    <location>
        <begin position="69"/>
        <end position="94"/>
    </location>
</feature>